<dbReference type="InterPro" id="IPR023401">
    <property type="entry name" value="ODC_N"/>
</dbReference>
<sequence length="77" mass="8296">AQTSILGELHHALKANLISPETTFNDLGNIILKPDLGRKNKDDVTICDLTGTGVQDTAIARHAFDLAVKNNLGMKLD</sequence>
<protein>
    <recommendedName>
        <fullName evidence="2">Ornithine cyclodeaminase family protein</fullName>
    </recommendedName>
</protein>
<dbReference type="Pfam" id="PF02423">
    <property type="entry name" value="OCD_Mu_crystall"/>
    <property type="match status" value="1"/>
</dbReference>
<dbReference type="Gene3D" id="3.30.1780.10">
    <property type="entry name" value="ornithine cyclodeaminase, domain 1"/>
    <property type="match status" value="1"/>
</dbReference>
<dbReference type="EMBL" id="UINC01138203">
    <property type="protein sequence ID" value="SVD23998.1"/>
    <property type="molecule type" value="Genomic_DNA"/>
</dbReference>
<reference evidence="1" key="1">
    <citation type="submission" date="2018-05" db="EMBL/GenBank/DDBJ databases">
        <authorList>
            <person name="Lanie J.A."/>
            <person name="Ng W.-L."/>
            <person name="Kazmierczak K.M."/>
            <person name="Andrzejewski T.M."/>
            <person name="Davidsen T.M."/>
            <person name="Wayne K.J."/>
            <person name="Tettelin H."/>
            <person name="Glass J.I."/>
            <person name="Rusch D."/>
            <person name="Podicherti R."/>
            <person name="Tsui H.-C.T."/>
            <person name="Winkler M.E."/>
        </authorList>
    </citation>
    <scope>NUCLEOTIDE SEQUENCE</scope>
</reference>
<dbReference type="SUPFAM" id="SSF51735">
    <property type="entry name" value="NAD(P)-binding Rossmann-fold domains"/>
    <property type="match status" value="1"/>
</dbReference>
<dbReference type="InterPro" id="IPR003462">
    <property type="entry name" value="ODC_Mu_crystall"/>
</dbReference>
<dbReference type="InterPro" id="IPR036291">
    <property type="entry name" value="NAD(P)-bd_dom_sf"/>
</dbReference>
<evidence type="ECO:0000313" key="1">
    <source>
        <dbReference type="EMBL" id="SVD23998.1"/>
    </source>
</evidence>
<feature type="non-terminal residue" evidence="1">
    <location>
        <position position="1"/>
    </location>
</feature>
<proteinExistence type="predicted"/>
<evidence type="ECO:0008006" key="2">
    <source>
        <dbReference type="Google" id="ProtNLM"/>
    </source>
</evidence>
<organism evidence="1">
    <name type="scientific">marine metagenome</name>
    <dbReference type="NCBI Taxonomy" id="408172"/>
    <lineage>
        <taxon>unclassified sequences</taxon>
        <taxon>metagenomes</taxon>
        <taxon>ecological metagenomes</taxon>
    </lineage>
</organism>
<dbReference type="AlphaFoldDB" id="A0A382TRB1"/>
<dbReference type="Gene3D" id="3.40.50.720">
    <property type="entry name" value="NAD(P)-binding Rossmann-like Domain"/>
    <property type="match status" value="1"/>
</dbReference>
<accession>A0A382TRB1</accession>
<gene>
    <name evidence="1" type="ORF">METZ01_LOCUS376852</name>
</gene>
<name>A0A382TRB1_9ZZZZ</name>